<evidence type="ECO:0000313" key="3">
    <source>
        <dbReference type="Proteomes" id="UP001164390"/>
    </source>
</evidence>
<organism evidence="2 3">
    <name type="scientific">Solicola gregarius</name>
    <dbReference type="NCBI Taxonomy" id="2908642"/>
    <lineage>
        <taxon>Bacteria</taxon>
        <taxon>Bacillati</taxon>
        <taxon>Actinomycetota</taxon>
        <taxon>Actinomycetes</taxon>
        <taxon>Propionibacteriales</taxon>
        <taxon>Nocardioidaceae</taxon>
        <taxon>Solicola</taxon>
    </lineage>
</organism>
<dbReference type="RefSeq" id="WP_271632736.1">
    <property type="nucleotide sequence ID" value="NZ_CP094970.1"/>
</dbReference>
<dbReference type="EMBL" id="CP094970">
    <property type="protein sequence ID" value="UYM04082.1"/>
    <property type="molecule type" value="Genomic_DNA"/>
</dbReference>
<evidence type="ECO:0000259" key="1">
    <source>
        <dbReference type="Pfam" id="PF01425"/>
    </source>
</evidence>
<dbReference type="AlphaFoldDB" id="A0AA46TFX7"/>
<name>A0AA46TFX7_9ACTN</name>
<sequence length="422" mass="43341">MAAVPDAVRSSLSGIAARDSELNSFVHLDDAAPGAPAVPGPLSGRPVAVKDNIAVRGAPWGCGSATRRAERPAHRDAEVVRRLREAGAVVIGTTNLDEFAMGASTESSAWGPTLNPWDTERSPGGSSGGSAAAAAAYDVLALGTDTGGSIREPAAQCGVVGVKPSHGGVPLDGVVPFAPSLDTVGPLARTVADAALLHDVLAGSTPQLAAAAEAGRIAPMLADLTIGVVEQMSGDRNSPEICAQFVRACEALVAHGARLRHVQLARTGEALPTYYAISSAEALIVLESHAMLGELGDEAAQRLEIARTLGGSDQLREAFSVREMVARDVGHCFESCDVLVSPTMPLVAPPLGRRGVDDPLAIPRTDWWTVEANLAGVPAMSMPCGVGSDTGLPVGLQLMAPHGLDARLYRVAAAIEPDLAQI</sequence>
<dbReference type="InterPro" id="IPR036928">
    <property type="entry name" value="AS_sf"/>
</dbReference>
<keyword evidence="3" id="KW-1185">Reference proteome</keyword>
<reference evidence="2" key="1">
    <citation type="submission" date="2022-01" db="EMBL/GenBank/DDBJ databases">
        <title>Nocardioidaceae gen. sp. A5X3R13.</title>
        <authorList>
            <person name="Lopez Marin M.A."/>
            <person name="Uhlik O."/>
        </authorList>
    </citation>
    <scope>NUCLEOTIDE SEQUENCE</scope>
    <source>
        <strain evidence="2">A5X3R13</strain>
    </source>
</reference>
<dbReference type="PANTHER" id="PTHR11895">
    <property type="entry name" value="TRANSAMIDASE"/>
    <property type="match status" value="1"/>
</dbReference>
<accession>A0AA46TFX7</accession>
<dbReference type="PANTHER" id="PTHR11895:SF151">
    <property type="entry name" value="GLUTAMYL-TRNA(GLN) AMIDOTRANSFERASE SUBUNIT A"/>
    <property type="match status" value="1"/>
</dbReference>
<feature type="domain" description="Amidase" evidence="1">
    <location>
        <begin position="35"/>
        <end position="408"/>
    </location>
</feature>
<dbReference type="GO" id="GO:0003824">
    <property type="term" value="F:catalytic activity"/>
    <property type="evidence" value="ECO:0007669"/>
    <property type="project" value="InterPro"/>
</dbReference>
<dbReference type="Pfam" id="PF01425">
    <property type="entry name" value="Amidase"/>
    <property type="match status" value="1"/>
</dbReference>
<dbReference type="KEGG" id="sgrg:L0C25_16230"/>
<protein>
    <submittedName>
        <fullName evidence="2">Amidase family protein</fullName>
    </submittedName>
</protein>
<gene>
    <name evidence="2" type="ORF">L0C25_16230</name>
</gene>
<evidence type="ECO:0000313" key="2">
    <source>
        <dbReference type="EMBL" id="UYM04082.1"/>
    </source>
</evidence>
<proteinExistence type="predicted"/>
<dbReference type="Gene3D" id="3.90.1300.10">
    <property type="entry name" value="Amidase signature (AS) domain"/>
    <property type="match status" value="1"/>
</dbReference>
<dbReference type="Proteomes" id="UP001164390">
    <property type="component" value="Chromosome"/>
</dbReference>
<dbReference type="InterPro" id="IPR023631">
    <property type="entry name" value="Amidase_dom"/>
</dbReference>
<dbReference type="InterPro" id="IPR000120">
    <property type="entry name" value="Amidase"/>
</dbReference>
<dbReference type="SUPFAM" id="SSF75304">
    <property type="entry name" value="Amidase signature (AS) enzymes"/>
    <property type="match status" value="1"/>
</dbReference>